<dbReference type="EMBL" id="UINC01141168">
    <property type="protein sequence ID" value="SVD28742.1"/>
    <property type="molecule type" value="Genomic_DNA"/>
</dbReference>
<keyword evidence="10" id="KW-0739">Sodium transport</keyword>
<dbReference type="Pfam" id="PF00474">
    <property type="entry name" value="SSF"/>
    <property type="match status" value="1"/>
</dbReference>
<feature type="transmembrane region" description="Helical" evidence="11">
    <location>
        <begin position="248"/>
        <end position="271"/>
    </location>
</feature>
<dbReference type="InterPro" id="IPR051163">
    <property type="entry name" value="Sodium:Solute_Symporter_SSF"/>
</dbReference>
<keyword evidence="7" id="KW-0915">Sodium</keyword>
<feature type="non-terminal residue" evidence="12">
    <location>
        <position position="1"/>
    </location>
</feature>
<feature type="transmembrane region" description="Helical" evidence="11">
    <location>
        <begin position="56"/>
        <end position="75"/>
    </location>
</feature>
<evidence type="ECO:0000256" key="5">
    <source>
        <dbReference type="ARBA" id="ARBA00022692"/>
    </source>
</evidence>
<dbReference type="PANTHER" id="PTHR42985">
    <property type="entry name" value="SODIUM-COUPLED MONOCARBOXYLATE TRANSPORTER"/>
    <property type="match status" value="1"/>
</dbReference>
<feature type="transmembrane region" description="Helical" evidence="11">
    <location>
        <begin position="206"/>
        <end position="228"/>
    </location>
</feature>
<evidence type="ECO:0000313" key="12">
    <source>
        <dbReference type="EMBL" id="SVD28742.1"/>
    </source>
</evidence>
<keyword evidence="3" id="KW-0813">Transport</keyword>
<dbReference type="PANTHER" id="PTHR42985:SF47">
    <property type="entry name" value="INTEGRAL MEMBRANE TRANSPORT PROTEIN"/>
    <property type="match status" value="1"/>
</dbReference>
<dbReference type="PROSITE" id="PS50283">
    <property type="entry name" value="NA_SOLUT_SYMP_3"/>
    <property type="match status" value="1"/>
</dbReference>
<comment type="subcellular location">
    <subcellularLocation>
        <location evidence="1">Cell membrane</location>
        <topology evidence="1">Multi-pass membrane protein</topology>
    </subcellularLocation>
</comment>
<evidence type="ECO:0000256" key="11">
    <source>
        <dbReference type="SAM" id="Phobius"/>
    </source>
</evidence>
<feature type="transmembrane region" description="Helical" evidence="11">
    <location>
        <begin position="119"/>
        <end position="136"/>
    </location>
</feature>
<evidence type="ECO:0000256" key="3">
    <source>
        <dbReference type="ARBA" id="ARBA00022448"/>
    </source>
</evidence>
<dbReference type="GO" id="GO:0006814">
    <property type="term" value="P:sodium ion transport"/>
    <property type="evidence" value="ECO:0007669"/>
    <property type="project" value="UniProtKB-KW"/>
</dbReference>
<name>A0A382U446_9ZZZZ</name>
<feature type="transmembrane region" description="Helical" evidence="11">
    <location>
        <begin position="168"/>
        <end position="185"/>
    </location>
</feature>
<protein>
    <recommendedName>
        <fullName evidence="13">Sodium:solute symporter</fullName>
    </recommendedName>
</protein>
<evidence type="ECO:0000256" key="8">
    <source>
        <dbReference type="ARBA" id="ARBA00023065"/>
    </source>
</evidence>
<evidence type="ECO:0000256" key="4">
    <source>
        <dbReference type="ARBA" id="ARBA00022475"/>
    </source>
</evidence>
<evidence type="ECO:0000256" key="9">
    <source>
        <dbReference type="ARBA" id="ARBA00023136"/>
    </source>
</evidence>
<evidence type="ECO:0000256" key="6">
    <source>
        <dbReference type="ARBA" id="ARBA00022989"/>
    </source>
</evidence>
<evidence type="ECO:0000256" key="1">
    <source>
        <dbReference type="ARBA" id="ARBA00004651"/>
    </source>
</evidence>
<dbReference type="GO" id="GO:0015293">
    <property type="term" value="F:symporter activity"/>
    <property type="evidence" value="ECO:0007669"/>
    <property type="project" value="TreeGrafter"/>
</dbReference>
<evidence type="ECO:0000256" key="10">
    <source>
        <dbReference type="ARBA" id="ARBA00023201"/>
    </source>
</evidence>
<proteinExistence type="inferred from homology"/>
<feature type="transmembrane region" description="Helical" evidence="11">
    <location>
        <begin position="14"/>
        <end position="35"/>
    </location>
</feature>
<evidence type="ECO:0000256" key="2">
    <source>
        <dbReference type="ARBA" id="ARBA00006434"/>
    </source>
</evidence>
<keyword evidence="5 11" id="KW-0812">Transmembrane</keyword>
<dbReference type="AlphaFoldDB" id="A0A382U446"/>
<feature type="transmembrane region" description="Helical" evidence="11">
    <location>
        <begin position="87"/>
        <end position="107"/>
    </location>
</feature>
<organism evidence="12">
    <name type="scientific">marine metagenome</name>
    <dbReference type="NCBI Taxonomy" id="408172"/>
    <lineage>
        <taxon>unclassified sequences</taxon>
        <taxon>metagenomes</taxon>
        <taxon>ecological metagenomes</taxon>
    </lineage>
</organism>
<keyword evidence="8" id="KW-0406">Ion transport</keyword>
<evidence type="ECO:0000256" key="7">
    <source>
        <dbReference type="ARBA" id="ARBA00023053"/>
    </source>
</evidence>
<reference evidence="12" key="1">
    <citation type="submission" date="2018-05" db="EMBL/GenBank/DDBJ databases">
        <authorList>
            <person name="Lanie J.A."/>
            <person name="Ng W.-L."/>
            <person name="Kazmierczak K.M."/>
            <person name="Andrzejewski T.M."/>
            <person name="Davidsen T.M."/>
            <person name="Wayne K.J."/>
            <person name="Tettelin H."/>
            <person name="Glass J.I."/>
            <person name="Rusch D."/>
            <person name="Podicherti R."/>
            <person name="Tsui H.-C.T."/>
            <person name="Winkler M.E."/>
        </authorList>
    </citation>
    <scope>NUCLEOTIDE SEQUENCE</scope>
</reference>
<dbReference type="InterPro" id="IPR001734">
    <property type="entry name" value="Na/solute_symporter"/>
</dbReference>
<keyword evidence="9 11" id="KW-0472">Membrane</keyword>
<dbReference type="Gene3D" id="1.20.1730.10">
    <property type="entry name" value="Sodium/glucose cotransporter"/>
    <property type="match status" value="1"/>
</dbReference>
<sequence>GWVADSQFSYMQMVMGYMLGYAFIALVLMPLYYRLNLTSIYGYLQKRYGIRSYKTGSIFFIISRTIGASFRLYIVARVLHLSVFESWGAPFFVTVLVTILLIWLYTFRGGIKTIIWTDTLQTIFMLSALIISVYLICKDLGIHYSSLVSFIQESEHSKVFFWEGKQHFIRRFLAGAFIAIAMTGLDQDMMQKNLSCKNINEAQKNMLFFSIVLIFVNLMFLSLGVLLYSIAGKYELIFSKPDDLFPAVALSGVLGLPIVIIFILGLIAAAYSSADSALTSLTTSFCVDILNLEDSN</sequence>
<dbReference type="GO" id="GO:0005886">
    <property type="term" value="C:plasma membrane"/>
    <property type="evidence" value="ECO:0007669"/>
    <property type="project" value="UniProtKB-SubCell"/>
</dbReference>
<accession>A0A382U446</accession>
<dbReference type="InterPro" id="IPR038377">
    <property type="entry name" value="Na/Glc_symporter_sf"/>
</dbReference>
<evidence type="ECO:0008006" key="13">
    <source>
        <dbReference type="Google" id="ProtNLM"/>
    </source>
</evidence>
<comment type="similarity">
    <text evidence="2">Belongs to the sodium:solute symporter (SSF) (TC 2.A.21) family.</text>
</comment>
<keyword evidence="6 11" id="KW-1133">Transmembrane helix</keyword>
<keyword evidence="4" id="KW-1003">Cell membrane</keyword>
<feature type="non-terminal residue" evidence="12">
    <location>
        <position position="296"/>
    </location>
</feature>
<gene>
    <name evidence="12" type="ORF">METZ01_LOCUS381596</name>
</gene>